<accession>A0AAT9FG72</accession>
<dbReference type="AlphaFoldDB" id="A0AAT9FG72"/>
<gene>
    <name evidence="2" type="ORF">NT6N_00150</name>
</gene>
<dbReference type="SUPFAM" id="SSF48452">
    <property type="entry name" value="TPR-like"/>
    <property type="match status" value="2"/>
</dbReference>
<dbReference type="Gene3D" id="1.25.40.10">
    <property type="entry name" value="Tetratricopeptide repeat domain"/>
    <property type="match status" value="4"/>
</dbReference>
<feature type="signal peptide" evidence="1">
    <location>
        <begin position="1"/>
        <end position="23"/>
    </location>
</feature>
<proteinExistence type="predicted"/>
<feature type="chain" id="PRO_5043355652" description="Tetratricopeptide repeat protein" evidence="1">
    <location>
        <begin position="24"/>
        <end position="885"/>
    </location>
</feature>
<organism evidence="2">
    <name type="scientific">Oceaniferula spumae</name>
    <dbReference type="NCBI Taxonomy" id="2979115"/>
    <lineage>
        <taxon>Bacteria</taxon>
        <taxon>Pseudomonadati</taxon>
        <taxon>Verrucomicrobiota</taxon>
        <taxon>Verrucomicrobiia</taxon>
        <taxon>Verrucomicrobiales</taxon>
        <taxon>Verrucomicrobiaceae</taxon>
        <taxon>Oceaniferula</taxon>
    </lineage>
</organism>
<sequence length="885" mass="97956">MILPILKHNVPVLLRLFISTALLLTTLTAAPNRVTAMKELGKNTTYQEGAKAMAGDLPDIAVNKFREVLENKKLGASAKAYTSLALAEALVRSSLSPQGDIVQATEALSILETKELSEISDTPVWKAEALASLGRYSDADAALASVPKTHPQYSQTQLARARVQIALNQTDEAITTLTALAKSKTATIRNTANLLAAEIHINEKHYELASKALDNIDEQNAAAAKLKEYLAARLLLNEGKAVDAINQFQSQITATTHHSERIYHACVLGLADAQAANQQSDIAIATLVQYITDHPDSADLQPMFMRLAQLLPEEVPLDHPTLLKLREWSDETPPVENLLYPSGNSAAALPLTTQTPLEHSDLVTLSLYYRAKLLARSADTNNHSRALAILARLRALQPASNLLANEQYMKLASASLLDTAYLHLKQNNPERATYTLAAMEKVAFSPRLKDQASFLRGLLLAKEARPEDALAAFNYARQSASTDIASAASVNAGIMSLLASNLTTFEKINEANKNQKIRTSLMLERALWKCSQGDVTGRTDLEAFIIAHDNHPRENEARLALASACVDISPPDVILARAELETIAPRLTDAANQYTITRIGIRAEELAGEWDAAAKIAESYINDFKDSPQIPGIMLKLGESLYHNEDFNKARRVFQDIAAKFPKSPYAPYSEFYAAMAARLGGTPQAREDCIGMFQKIIDSDHPLAAESRIQQSRVLIDLRRYEEAEKSLAPLKKSKDVAIRREAGVLLADCLHRQGSVDTTKYNQAITIYNELLEEKNLPLAWNNRIHFLRGQTYESMKERGKALDSYIDVIIRVEADQPGAQKEEEWLWFYRCGFKALAMLESDKRWEAAVKFARRIATYKGPRAEEAAKRANNLAKTHMIWED</sequence>
<dbReference type="InterPro" id="IPR011990">
    <property type="entry name" value="TPR-like_helical_dom_sf"/>
</dbReference>
<dbReference type="EMBL" id="AP026866">
    <property type="protein sequence ID" value="BDS04975.1"/>
    <property type="molecule type" value="Genomic_DNA"/>
</dbReference>
<evidence type="ECO:0000313" key="2">
    <source>
        <dbReference type="EMBL" id="BDS04975.1"/>
    </source>
</evidence>
<protein>
    <recommendedName>
        <fullName evidence="3">Tetratricopeptide repeat protein</fullName>
    </recommendedName>
</protein>
<dbReference type="KEGG" id="osu:NT6N_00150"/>
<reference evidence="2" key="1">
    <citation type="submission" date="2024-07" db="EMBL/GenBank/DDBJ databases">
        <title>Complete genome sequence of Verrucomicrobiaceae bacterium NT6N.</title>
        <authorList>
            <person name="Huang C."/>
            <person name="Takami H."/>
            <person name="Hamasaki K."/>
        </authorList>
    </citation>
    <scope>NUCLEOTIDE SEQUENCE</scope>
    <source>
        <strain evidence="2">NT6N</strain>
    </source>
</reference>
<dbReference type="InterPro" id="IPR019734">
    <property type="entry name" value="TPR_rpt"/>
</dbReference>
<keyword evidence="1" id="KW-0732">Signal</keyword>
<evidence type="ECO:0000256" key="1">
    <source>
        <dbReference type="SAM" id="SignalP"/>
    </source>
</evidence>
<evidence type="ECO:0008006" key="3">
    <source>
        <dbReference type="Google" id="ProtNLM"/>
    </source>
</evidence>
<dbReference type="Pfam" id="PF13174">
    <property type="entry name" value="TPR_6"/>
    <property type="match status" value="2"/>
</dbReference>
<name>A0AAT9FG72_9BACT</name>